<name>A0A080M7G1_9PROT</name>
<sequence>MNMISVRELMQRVNLREVDQDESNRKPTPLAWRGMRSGQPLWGGCIATTRLERH</sequence>
<keyword evidence="2" id="KW-1185">Reference proteome</keyword>
<organism evidence="1 2">
    <name type="scientific">Candidatus Accumulibacter cognatus</name>
    <dbReference type="NCBI Taxonomy" id="2954383"/>
    <lineage>
        <taxon>Bacteria</taxon>
        <taxon>Pseudomonadati</taxon>
        <taxon>Pseudomonadota</taxon>
        <taxon>Betaproteobacteria</taxon>
        <taxon>Candidatus Accumulibacter</taxon>
    </lineage>
</organism>
<proteinExistence type="predicted"/>
<gene>
    <name evidence="1" type="ORF">AW06_002568</name>
</gene>
<evidence type="ECO:0000313" key="1">
    <source>
        <dbReference type="EMBL" id="KFB76425.1"/>
    </source>
</evidence>
<reference evidence="1" key="1">
    <citation type="submission" date="2014-02" db="EMBL/GenBank/DDBJ databases">
        <title>Expanding our view of genomic diversity in Candidatus Accumulibacter clades.</title>
        <authorList>
            <person name="Skennerton C.T."/>
            <person name="Barr J.J."/>
            <person name="Slater F.R."/>
            <person name="Bond P.L."/>
            <person name="Tyson G.W."/>
        </authorList>
    </citation>
    <scope>NUCLEOTIDE SEQUENCE [LARGE SCALE GENOMIC DNA]</scope>
</reference>
<comment type="caution">
    <text evidence="1">The sequence shown here is derived from an EMBL/GenBank/DDBJ whole genome shotgun (WGS) entry which is preliminary data.</text>
</comment>
<dbReference type="Proteomes" id="UP000021315">
    <property type="component" value="Unassembled WGS sequence"/>
</dbReference>
<evidence type="ECO:0000313" key="2">
    <source>
        <dbReference type="Proteomes" id="UP000021315"/>
    </source>
</evidence>
<accession>A0A080M7G1</accession>
<dbReference type="STRING" id="1453999.AW06_002568"/>
<dbReference type="AlphaFoldDB" id="A0A080M7G1"/>
<protein>
    <submittedName>
        <fullName evidence="1">Uncharacterized protein</fullName>
    </submittedName>
</protein>
<dbReference type="EMBL" id="JDST02000056">
    <property type="protein sequence ID" value="KFB76425.1"/>
    <property type="molecule type" value="Genomic_DNA"/>
</dbReference>